<protein>
    <submittedName>
        <fullName evidence="2">Uncharacterized protein</fullName>
    </submittedName>
</protein>
<gene>
    <name evidence="2" type="ORF">BDV96DRAFT_642579</name>
</gene>
<proteinExistence type="predicted"/>
<dbReference type="AlphaFoldDB" id="A0A6A5ZMW7"/>
<dbReference type="OrthoDB" id="10025998at2759"/>
<reference evidence="2" key="1">
    <citation type="journal article" date="2020" name="Stud. Mycol.">
        <title>101 Dothideomycetes genomes: a test case for predicting lifestyles and emergence of pathogens.</title>
        <authorList>
            <person name="Haridas S."/>
            <person name="Albert R."/>
            <person name="Binder M."/>
            <person name="Bloem J."/>
            <person name="Labutti K."/>
            <person name="Salamov A."/>
            <person name="Andreopoulos B."/>
            <person name="Baker S."/>
            <person name="Barry K."/>
            <person name="Bills G."/>
            <person name="Bluhm B."/>
            <person name="Cannon C."/>
            <person name="Castanera R."/>
            <person name="Culley D."/>
            <person name="Daum C."/>
            <person name="Ezra D."/>
            <person name="Gonzalez J."/>
            <person name="Henrissat B."/>
            <person name="Kuo A."/>
            <person name="Liang C."/>
            <person name="Lipzen A."/>
            <person name="Lutzoni F."/>
            <person name="Magnuson J."/>
            <person name="Mondo S."/>
            <person name="Nolan M."/>
            <person name="Ohm R."/>
            <person name="Pangilinan J."/>
            <person name="Park H.-J."/>
            <person name="Ramirez L."/>
            <person name="Alfaro M."/>
            <person name="Sun H."/>
            <person name="Tritt A."/>
            <person name="Yoshinaga Y."/>
            <person name="Zwiers L.-H."/>
            <person name="Turgeon B."/>
            <person name="Goodwin S."/>
            <person name="Spatafora J."/>
            <person name="Crous P."/>
            <person name="Grigoriev I."/>
        </authorList>
    </citation>
    <scope>NUCLEOTIDE SEQUENCE</scope>
    <source>
        <strain evidence="2">CBS 627.86</strain>
    </source>
</reference>
<name>A0A6A5ZMW7_9PLEO</name>
<dbReference type="EMBL" id="ML977315">
    <property type="protein sequence ID" value="KAF2119561.1"/>
    <property type="molecule type" value="Genomic_DNA"/>
</dbReference>
<sequence>MPEELQAHGMMSQPKSGDSHAPGLPDLISKNMLPAQESILSALDIADIIALKRTSKAFVDIDATLAITDFNINKKLQKFVRNPTEFRNLQAKYNFLIGGNFAINFFARNNAMPPKMCIHTEEEHLPTLETYLLNEGYKSDVSAGWTLEFKRLGIEIEVDCLRDSPALYSLLDGREDTASVSFLSWNKAFALFGHSTYVAKEIYPLFQLQESMAQHYRYLANAGYTMKKVHWKQAGCGGDCEIVTRPRRVGDRHTWVINLDTKNITPSEMPNAVIESSTFIVRCVWNPHLPVFGKISHYDMSIECKLRHPVLEYQYVTGKWPKEYEDKIQQICDRMNEQTLIAMLIMREDDRPDEFQALMNGDIDSAELRGTFDLPQKWVFYDKEVIQLLNDLLEDEEPRKSPDKELSSVADRGIWPINY</sequence>
<evidence type="ECO:0000313" key="3">
    <source>
        <dbReference type="Proteomes" id="UP000799770"/>
    </source>
</evidence>
<evidence type="ECO:0000256" key="1">
    <source>
        <dbReference type="SAM" id="MobiDB-lite"/>
    </source>
</evidence>
<organism evidence="2 3">
    <name type="scientific">Lophiotrema nucula</name>
    <dbReference type="NCBI Taxonomy" id="690887"/>
    <lineage>
        <taxon>Eukaryota</taxon>
        <taxon>Fungi</taxon>
        <taxon>Dikarya</taxon>
        <taxon>Ascomycota</taxon>
        <taxon>Pezizomycotina</taxon>
        <taxon>Dothideomycetes</taxon>
        <taxon>Pleosporomycetidae</taxon>
        <taxon>Pleosporales</taxon>
        <taxon>Lophiotremataceae</taxon>
        <taxon>Lophiotrema</taxon>
    </lineage>
</organism>
<keyword evidence="3" id="KW-1185">Reference proteome</keyword>
<accession>A0A6A5ZMW7</accession>
<feature type="region of interest" description="Disordered" evidence="1">
    <location>
        <begin position="1"/>
        <end position="27"/>
    </location>
</feature>
<evidence type="ECO:0000313" key="2">
    <source>
        <dbReference type="EMBL" id="KAF2119561.1"/>
    </source>
</evidence>
<dbReference type="Proteomes" id="UP000799770">
    <property type="component" value="Unassembled WGS sequence"/>
</dbReference>